<dbReference type="HOGENOM" id="CLU_064039_1_0_1"/>
<evidence type="ECO:0000313" key="3">
    <source>
        <dbReference type="Proteomes" id="UP000030651"/>
    </source>
</evidence>
<proteinExistence type="predicted"/>
<dbReference type="PANTHER" id="PTHR35563">
    <property type="entry name" value="BARREL METAL-DEPENDENT HYDROLASE, PUTATIVE (AFU_ORTHOLOGUE AFUA_1G16240)-RELATED"/>
    <property type="match status" value="1"/>
</dbReference>
<feature type="domain" description="Amidohydrolase-related" evidence="1">
    <location>
        <begin position="14"/>
        <end position="260"/>
    </location>
</feature>
<keyword evidence="3" id="KW-1185">Reference proteome</keyword>
<protein>
    <recommendedName>
        <fullName evidence="1">Amidohydrolase-related domain-containing protein</fullName>
    </recommendedName>
</protein>
<dbReference type="EMBL" id="KI912119">
    <property type="protein sequence ID" value="ETS74677.1"/>
    <property type="molecule type" value="Genomic_DNA"/>
</dbReference>
<dbReference type="eggNOG" id="ENOG502SKSF">
    <property type="taxonomic scope" value="Eukaryota"/>
</dbReference>
<dbReference type="InParanoid" id="W3WNF5"/>
<name>W3WNF5_PESFW</name>
<dbReference type="OrthoDB" id="2135488at2759"/>
<dbReference type="InterPro" id="IPR052358">
    <property type="entry name" value="Aro_Compnd_Degr_Hydrolases"/>
</dbReference>
<dbReference type="Pfam" id="PF04909">
    <property type="entry name" value="Amidohydro_2"/>
    <property type="match status" value="1"/>
</dbReference>
<sequence length="304" mass="33440">MADAQNVDLPEGAWDTHIHVFEPERFPYGLPRSYTPKAAALRDYPFGTTKATNIVVVQATVQGHGAGPLLSALGEGVPATCTGVRGLTTVDPTAASDAELDALHAAGVRGVRMHEVKWGHGDEAGAGAIGGKIKAMSERIARLSWVVDVFTDVRTWASLDGLIRNEIDPRVKLVADHLGKPVPGDVESADFQVFLGLVRDGYVYVKLSGFERLYHGYEAGIDSLESAVKALVKAGPERILFGTDWPHTQLGVSRQGKTDEQRLTEIEDFRDVDDALHIRKLRSWIPDEQTWINLWRENPKRIFQ</sequence>
<accession>W3WNF5</accession>
<dbReference type="GO" id="GO:0016787">
    <property type="term" value="F:hydrolase activity"/>
    <property type="evidence" value="ECO:0007669"/>
    <property type="project" value="InterPro"/>
</dbReference>
<dbReference type="Gene3D" id="3.20.20.140">
    <property type="entry name" value="Metal-dependent hydrolases"/>
    <property type="match status" value="1"/>
</dbReference>
<dbReference type="InterPro" id="IPR032466">
    <property type="entry name" value="Metal_Hydrolase"/>
</dbReference>
<dbReference type="OMA" id="DWPHTQL"/>
<dbReference type="RefSeq" id="XP_007839933.1">
    <property type="nucleotide sequence ID" value="XM_007841742.1"/>
</dbReference>
<gene>
    <name evidence="2" type="ORF">PFICI_13161</name>
</gene>
<evidence type="ECO:0000259" key="1">
    <source>
        <dbReference type="Pfam" id="PF04909"/>
    </source>
</evidence>
<dbReference type="PANTHER" id="PTHR35563:SF2">
    <property type="entry name" value="BARREL METAL-DEPENDENT HYDROLASE, PUTATIVE (AFU_ORTHOLOGUE AFUA_1G16240)-RELATED"/>
    <property type="match status" value="1"/>
</dbReference>
<organism evidence="2 3">
    <name type="scientific">Pestalotiopsis fici (strain W106-1 / CGMCC3.15140)</name>
    <dbReference type="NCBI Taxonomy" id="1229662"/>
    <lineage>
        <taxon>Eukaryota</taxon>
        <taxon>Fungi</taxon>
        <taxon>Dikarya</taxon>
        <taxon>Ascomycota</taxon>
        <taxon>Pezizomycotina</taxon>
        <taxon>Sordariomycetes</taxon>
        <taxon>Xylariomycetidae</taxon>
        <taxon>Amphisphaeriales</taxon>
        <taxon>Sporocadaceae</taxon>
        <taxon>Pestalotiopsis</taxon>
    </lineage>
</organism>
<dbReference type="GeneID" id="19278174"/>
<evidence type="ECO:0000313" key="2">
    <source>
        <dbReference type="EMBL" id="ETS74677.1"/>
    </source>
</evidence>
<reference evidence="3" key="1">
    <citation type="journal article" date="2015" name="BMC Genomics">
        <title>Genomic and transcriptomic analysis of the endophytic fungus Pestalotiopsis fici reveals its lifestyle and high potential for synthesis of natural products.</title>
        <authorList>
            <person name="Wang X."/>
            <person name="Zhang X."/>
            <person name="Liu L."/>
            <person name="Xiang M."/>
            <person name="Wang W."/>
            <person name="Sun X."/>
            <person name="Che Y."/>
            <person name="Guo L."/>
            <person name="Liu G."/>
            <person name="Guo L."/>
            <person name="Wang C."/>
            <person name="Yin W.B."/>
            <person name="Stadler M."/>
            <person name="Zhang X."/>
            <person name="Liu X."/>
        </authorList>
    </citation>
    <scope>NUCLEOTIDE SEQUENCE [LARGE SCALE GENOMIC DNA]</scope>
    <source>
        <strain evidence="3">W106-1 / CGMCC3.15140</strain>
    </source>
</reference>
<dbReference type="InterPro" id="IPR006680">
    <property type="entry name" value="Amidohydro-rel"/>
</dbReference>
<dbReference type="SUPFAM" id="SSF51556">
    <property type="entry name" value="Metallo-dependent hydrolases"/>
    <property type="match status" value="1"/>
</dbReference>
<dbReference type="Proteomes" id="UP000030651">
    <property type="component" value="Unassembled WGS sequence"/>
</dbReference>
<dbReference type="KEGG" id="pfy:PFICI_13161"/>
<dbReference type="AlphaFoldDB" id="W3WNF5"/>